<evidence type="ECO:0000256" key="1">
    <source>
        <dbReference type="ARBA" id="ARBA00023172"/>
    </source>
</evidence>
<dbReference type="EMBL" id="JADOER010000009">
    <property type="protein sequence ID" value="MBT9312566.1"/>
    <property type="molecule type" value="Genomic_DNA"/>
</dbReference>
<evidence type="ECO:0000313" key="3">
    <source>
        <dbReference type="EMBL" id="MBT9312566.1"/>
    </source>
</evidence>
<dbReference type="InterPro" id="IPR011010">
    <property type="entry name" value="DNA_brk_join_enz"/>
</dbReference>
<comment type="caution">
    <text evidence="3">The sequence shown here is derived from an EMBL/GenBank/DDBJ whole genome shotgun (WGS) entry which is preliminary data.</text>
</comment>
<dbReference type="PROSITE" id="PS51898">
    <property type="entry name" value="TYR_RECOMBINASE"/>
    <property type="match status" value="1"/>
</dbReference>
<sequence>MAKPDIQAEVKAINLTLKADCHRVSIQVRGRRLSLVSTLPPKPGSNKRKPHQQRISLKLGATLAGIRRAKAQAILLSDQLDRGKFTWEDWGQDTTKTTREVNSCGYWLDRFKAEVWKNLPEDKEFNWRKRYLYFGLNKLPTDKPLTPEAIVLAVLTKPEDRKAARDKACTRLQRFANFAGVDVDLSKYKAGYSRSDIKPRDIPTDKEIETLIDNVQDAGWKHVFALMATYGLRDHEAFLCTLESRNGALVANIPKNTKTGTRTAYPYPKHWVERWSLAAGQPPELKAHQAYGQKTAEHWRDRLKYPGTPYNLRHAYAIRCHHAGVAIGTASQWMGHSPKTHLDRYQRWISETVSRQAWEKL</sequence>
<dbReference type="RefSeq" id="WP_215618466.1">
    <property type="nucleotide sequence ID" value="NZ_JADOER010000009.1"/>
</dbReference>
<keyword evidence="4" id="KW-1185">Reference proteome</keyword>
<dbReference type="Gene3D" id="1.10.443.10">
    <property type="entry name" value="Intergrase catalytic core"/>
    <property type="match status" value="1"/>
</dbReference>
<dbReference type="InterPro" id="IPR002104">
    <property type="entry name" value="Integrase_catalytic"/>
</dbReference>
<evidence type="ECO:0000313" key="4">
    <source>
        <dbReference type="Proteomes" id="UP001196661"/>
    </source>
</evidence>
<gene>
    <name evidence="3" type="ORF">IXB28_10145</name>
</gene>
<organism evidence="3 4">
    <name type="scientific">Leptothoe kymatousa TAU-MAC 1615</name>
    <dbReference type="NCBI Taxonomy" id="2364775"/>
    <lineage>
        <taxon>Bacteria</taxon>
        <taxon>Bacillati</taxon>
        <taxon>Cyanobacteriota</taxon>
        <taxon>Cyanophyceae</taxon>
        <taxon>Nodosilineales</taxon>
        <taxon>Cymatolegaceae</taxon>
        <taxon>Leptothoe</taxon>
        <taxon>Leptothoe kymatousa</taxon>
    </lineage>
</organism>
<reference evidence="3 4" key="1">
    <citation type="journal article" date="2021" name="Mar. Drugs">
        <title>Genome Reduction and Secondary Metabolism of the Marine Sponge-Associated Cyanobacterium Leptothoe.</title>
        <authorList>
            <person name="Konstantinou D."/>
            <person name="Popin R.V."/>
            <person name="Fewer D.P."/>
            <person name="Sivonen K."/>
            <person name="Gkelis S."/>
        </authorList>
    </citation>
    <scope>NUCLEOTIDE SEQUENCE [LARGE SCALE GENOMIC DNA]</scope>
    <source>
        <strain evidence="3 4">TAU-MAC 1615</strain>
    </source>
</reference>
<proteinExistence type="predicted"/>
<protein>
    <recommendedName>
        <fullName evidence="2">Tyr recombinase domain-containing protein</fullName>
    </recommendedName>
</protein>
<accession>A0ABS5Y430</accession>
<dbReference type="Proteomes" id="UP001196661">
    <property type="component" value="Unassembled WGS sequence"/>
</dbReference>
<name>A0ABS5Y430_9CYAN</name>
<evidence type="ECO:0000259" key="2">
    <source>
        <dbReference type="PROSITE" id="PS51898"/>
    </source>
</evidence>
<keyword evidence="1" id="KW-0233">DNA recombination</keyword>
<feature type="domain" description="Tyr recombinase" evidence="2">
    <location>
        <begin position="197"/>
        <end position="359"/>
    </location>
</feature>
<dbReference type="InterPro" id="IPR013762">
    <property type="entry name" value="Integrase-like_cat_sf"/>
</dbReference>
<dbReference type="SUPFAM" id="SSF56349">
    <property type="entry name" value="DNA breaking-rejoining enzymes"/>
    <property type="match status" value="1"/>
</dbReference>